<protein>
    <recommendedName>
        <fullName evidence="4">DUF4352 domain-containing protein</fullName>
    </recommendedName>
</protein>
<evidence type="ECO:0000313" key="3">
    <source>
        <dbReference type="Proteomes" id="UP001241926"/>
    </source>
</evidence>
<reference evidence="2 3" key="1">
    <citation type="submission" date="2023-05" db="EMBL/GenBank/DDBJ databases">
        <title>Streptomyces fuscus sp. nov., a brown-black pigment producing actinomyces isolated from dry sand of Sea duck farm.</title>
        <authorList>
            <person name="Xie J."/>
            <person name="Shen N."/>
        </authorList>
    </citation>
    <scope>NUCLEOTIDE SEQUENCE [LARGE SCALE GENOMIC DNA]</scope>
    <source>
        <strain evidence="2 3">GXMU-J15</strain>
    </source>
</reference>
<name>A0ABT7IVM3_9ACTN</name>
<evidence type="ECO:0008006" key="4">
    <source>
        <dbReference type="Google" id="ProtNLM"/>
    </source>
</evidence>
<sequence>MLVIALGDDEDESTPAPTRTPATKPAKEQSEEPKGERADLVSFRLDDRSEGGLTNIWVVWTIKNNSSEKSNYSWDWEAVDADGTRVENGSQLETDVQPGQTAEGEYPTTLKTAQGIKLNITDFNRTASY</sequence>
<proteinExistence type="predicted"/>
<dbReference type="Proteomes" id="UP001241926">
    <property type="component" value="Unassembled WGS sequence"/>
</dbReference>
<feature type="compositionally biased region" description="Low complexity" evidence="1">
    <location>
        <begin position="14"/>
        <end position="24"/>
    </location>
</feature>
<gene>
    <name evidence="2" type="ORF">QNN03_09255</name>
</gene>
<dbReference type="EMBL" id="JASJUS010000006">
    <property type="protein sequence ID" value="MDL2076621.1"/>
    <property type="molecule type" value="Genomic_DNA"/>
</dbReference>
<comment type="caution">
    <text evidence="2">The sequence shown here is derived from an EMBL/GenBank/DDBJ whole genome shotgun (WGS) entry which is preliminary data.</text>
</comment>
<evidence type="ECO:0000256" key="1">
    <source>
        <dbReference type="SAM" id="MobiDB-lite"/>
    </source>
</evidence>
<feature type="region of interest" description="Disordered" evidence="1">
    <location>
        <begin position="1"/>
        <end position="38"/>
    </location>
</feature>
<organism evidence="2 3">
    <name type="scientific">Streptomyces fuscus</name>
    <dbReference type="NCBI Taxonomy" id="3048495"/>
    <lineage>
        <taxon>Bacteria</taxon>
        <taxon>Bacillati</taxon>
        <taxon>Actinomycetota</taxon>
        <taxon>Actinomycetes</taxon>
        <taxon>Kitasatosporales</taxon>
        <taxon>Streptomycetaceae</taxon>
        <taxon>Streptomyces</taxon>
    </lineage>
</organism>
<evidence type="ECO:0000313" key="2">
    <source>
        <dbReference type="EMBL" id="MDL2076621.1"/>
    </source>
</evidence>
<accession>A0ABT7IVM3</accession>
<feature type="compositionally biased region" description="Basic and acidic residues" evidence="1">
    <location>
        <begin position="25"/>
        <end position="38"/>
    </location>
</feature>
<dbReference type="RefSeq" id="WP_285431737.1">
    <property type="nucleotide sequence ID" value="NZ_JASJUS010000006.1"/>
</dbReference>
<keyword evidence="3" id="KW-1185">Reference proteome</keyword>